<gene>
    <name evidence="1" type="ORF">P8625_11195</name>
</gene>
<dbReference type="RefSeq" id="WP_279650545.1">
    <property type="nucleotide sequence ID" value="NZ_CP122539.1"/>
</dbReference>
<accession>A0ABY8KZZ6</accession>
<organism evidence="1 2">
    <name type="scientific">Tenacibaculum tangerinum</name>
    <dbReference type="NCBI Taxonomy" id="3038772"/>
    <lineage>
        <taxon>Bacteria</taxon>
        <taxon>Pseudomonadati</taxon>
        <taxon>Bacteroidota</taxon>
        <taxon>Flavobacteriia</taxon>
        <taxon>Flavobacteriales</taxon>
        <taxon>Flavobacteriaceae</taxon>
        <taxon>Tenacibaculum</taxon>
    </lineage>
</organism>
<evidence type="ECO:0000313" key="2">
    <source>
        <dbReference type="Proteomes" id="UP001232001"/>
    </source>
</evidence>
<proteinExistence type="predicted"/>
<sequence length="145" mass="17083">MSEVLISNVSFYDKDYFNEFLKNNNKHFSIGSPADFWVSFYKDLLREVINDEVDESFRDRELGNKQIKQIQKVFERELENKLPDIESIPEAGGPINEVIEWKGQEYRLCLSLTKPISRQVSDFYKIISICKECLLESKPMYLSIE</sequence>
<keyword evidence="2" id="KW-1185">Reference proteome</keyword>
<evidence type="ECO:0000313" key="1">
    <source>
        <dbReference type="EMBL" id="WGH74650.1"/>
    </source>
</evidence>
<dbReference type="EMBL" id="CP122539">
    <property type="protein sequence ID" value="WGH74650.1"/>
    <property type="molecule type" value="Genomic_DNA"/>
</dbReference>
<dbReference type="Proteomes" id="UP001232001">
    <property type="component" value="Chromosome"/>
</dbReference>
<protein>
    <submittedName>
        <fullName evidence="1">Uncharacterized protein</fullName>
    </submittedName>
</protein>
<name>A0ABY8KZZ6_9FLAO</name>
<reference evidence="1 2" key="1">
    <citation type="submission" date="2023-04" db="EMBL/GenBank/DDBJ databases">
        <title>Tenacibaculum tangerinum sp. nov., isolated from sea tidal flat of South Korea.</title>
        <authorList>
            <person name="Lee S.H."/>
            <person name="Kim J.-J."/>
        </authorList>
    </citation>
    <scope>NUCLEOTIDE SEQUENCE [LARGE SCALE GENOMIC DNA]</scope>
    <source>
        <strain evidence="1 2">GRR-S3-23</strain>
    </source>
</reference>